<keyword evidence="7" id="KW-0998">Cell outer membrane</keyword>
<keyword evidence="6" id="KW-0472">Membrane</keyword>
<evidence type="ECO:0000256" key="1">
    <source>
        <dbReference type="ARBA" id="ARBA00004442"/>
    </source>
</evidence>
<feature type="signal peptide" evidence="8">
    <location>
        <begin position="1"/>
        <end position="23"/>
    </location>
</feature>
<dbReference type="PANTHER" id="PTHR30026">
    <property type="entry name" value="OUTER MEMBRANE PROTEIN TOLC"/>
    <property type="match status" value="1"/>
</dbReference>
<comment type="subcellular location">
    <subcellularLocation>
        <location evidence="1">Cell outer membrane</location>
    </subcellularLocation>
</comment>
<protein>
    <submittedName>
        <fullName evidence="9">TolC family outer membrane protein</fullName>
    </submittedName>
</protein>
<name>A0ABZ2V5C9_9RHOB</name>
<evidence type="ECO:0000313" key="10">
    <source>
        <dbReference type="Proteomes" id="UP001440612"/>
    </source>
</evidence>
<organism evidence="9 10">
    <name type="scientific">Yoonia phaeophyticola</name>
    <dbReference type="NCBI Taxonomy" id="3137369"/>
    <lineage>
        <taxon>Bacteria</taxon>
        <taxon>Pseudomonadati</taxon>
        <taxon>Pseudomonadota</taxon>
        <taxon>Alphaproteobacteria</taxon>
        <taxon>Rhodobacterales</taxon>
        <taxon>Paracoccaceae</taxon>
        <taxon>Yoonia</taxon>
    </lineage>
</organism>
<dbReference type="Pfam" id="PF02321">
    <property type="entry name" value="OEP"/>
    <property type="match status" value="2"/>
</dbReference>
<evidence type="ECO:0000256" key="6">
    <source>
        <dbReference type="ARBA" id="ARBA00023136"/>
    </source>
</evidence>
<keyword evidence="10" id="KW-1185">Reference proteome</keyword>
<dbReference type="RefSeq" id="WP_341366598.1">
    <property type="nucleotide sequence ID" value="NZ_CP150951.2"/>
</dbReference>
<dbReference type="NCBIfam" id="TIGR01844">
    <property type="entry name" value="type_I_sec_TolC"/>
    <property type="match status" value="1"/>
</dbReference>
<dbReference type="PANTHER" id="PTHR30026:SF22">
    <property type="entry name" value="OUTER MEMBRANE EFFLUX PROTEIN"/>
    <property type="match status" value="1"/>
</dbReference>
<evidence type="ECO:0000256" key="8">
    <source>
        <dbReference type="SAM" id="SignalP"/>
    </source>
</evidence>
<keyword evidence="8" id="KW-0732">Signal</keyword>
<dbReference type="Gene3D" id="1.20.1600.10">
    <property type="entry name" value="Outer membrane efflux proteins (OEP)"/>
    <property type="match status" value="1"/>
</dbReference>
<evidence type="ECO:0000256" key="5">
    <source>
        <dbReference type="ARBA" id="ARBA00022692"/>
    </source>
</evidence>
<keyword evidence="3" id="KW-0813">Transport</keyword>
<feature type="chain" id="PRO_5047000162" evidence="8">
    <location>
        <begin position="24"/>
        <end position="454"/>
    </location>
</feature>
<evidence type="ECO:0000256" key="3">
    <source>
        <dbReference type="ARBA" id="ARBA00022448"/>
    </source>
</evidence>
<gene>
    <name evidence="9" type="ORF">AABB29_16730</name>
</gene>
<dbReference type="InterPro" id="IPR051906">
    <property type="entry name" value="TolC-like"/>
</dbReference>
<accession>A0ABZ2V5C9</accession>
<sequence>MKRQAIFVLAFVTAFVGNTAARADSLASALTSAYNNPGLLEQNRALLRAADEDVAQSVAATRPVIAWSASADRSGTNATGEWVRTNSATLSISGSLTLYDGGVNRLAIDAQKEVVLSTRQTLRGIEQTVLLNAVQAYMAVVREREFVRLRESNVRVITQEFRAAQDRFEVGEVTRTDVALAEARLAAARSLLAAAQGSLAQSVESYRLAIGRAPGAVTAVSPAPVSQSVAEAKAFAVRNNPSVLEGQHSVAAAELSIRRAEATLKPTVTLDGFLATDEDSDESAQIGLSVGSTIYAGGQISSQIRQLRANRDASRAGLHLTQLSIEQEVGNAYASLQVARASRQASDQQISAARVAFEGVREEATLGSRTTLDVLNAEQELLDAEANRISAQADEVIASYALLSAMGLLTAEHLRLPVQQYDPTEYYNLAKNAPTYDSEQGEALDRVLEALGRE</sequence>
<dbReference type="SUPFAM" id="SSF56954">
    <property type="entry name" value="Outer membrane efflux proteins (OEP)"/>
    <property type="match status" value="1"/>
</dbReference>
<evidence type="ECO:0000256" key="2">
    <source>
        <dbReference type="ARBA" id="ARBA00007613"/>
    </source>
</evidence>
<reference evidence="10" key="1">
    <citation type="submission" date="2024-04" db="EMBL/GenBank/DDBJ databases">
        <title>Phylogenomic analyses of a clade within the roseobacter group suggest taxonomic reassignments of species of the genera Aestuariivita, Citreicella, Loktanella, Nautella, Pelagibaca, Ruegeria, Thalassobius, Thiobacimonas and Tropicibacter, and the proposal o.</title>
        <authorList>
            <person name="Jeon C.O."/>
        </authorList>
    </citation>
    <scope>NUCLEOTIDE SEQUENCE [LARGE SCALE GENOMIC DNA]</scope>
    <source>
        <strain evidence="10">BS5-3</strain>
    </source>
</reference>
<comment type="similarity">
    <text evidence="2">Belongs to the outer membrane factor (OMF) (TC 1.B.17) family.</text>
</comment>
<evidence type="ECO:0000256" key="4">
    <source>
        <dbReference type="ARBA" id="ARBA00022452"/>
    </source>
</evidence>
<dbReference type="EMBL" id="CP150951">
    <property type="protein sequence ID" value="WZC48483.1"/>
    <property type="molecule type" value="Genomic_DNA"/>
</dbReference>
<dbReference type="InterPro" id="IPR010130">
    <property type="entry name" value="T1SS_OMP_TolC"/>
</dbReference>
<dbReference type="InterPro" id="IPR003423">
    <property type="entry name" value="OMP_efflux"/>
</dbReference>
<dbReference type="Proteomes" id="UP001440612">
    <property type="component" value="Chromosome"/>
</dbReference>
<proteinExistence type="inferred from homology"/>
<evidence type="ECO:0000256" key="7">
    <source>
        <dbReference type="ARBA" id="ARBA00023237"/>
    </source>
</evidence>
<evidence type="ECO:0000313" key="9">
    <source>
        <dbReference type="EMBL" id="WZC48483.1"/>
    </source>
</evidence>
<keyword evidence="4" id="KW-1134">Transmembrane beta strand</keyword>
<keyword evidence="5" id="KW-0812">Transmembrane</keyword>